<comment type="caution">
    <text evidence="1">The sequence shown here is derived from an EMBL/GenBank/DDBJ whole genome shotgun (WGS) entry which is preliminary data.</text>
</comment>
<evidence type="ECO:0000313" key="1">
    <source>
        <dbReference type="EMBL" id="RAV17522.1"/>
    </source>
</evidence>
<sequence>MVLINNRTGRAEAVAERTGGHTWVVQSVNGDQPSVTTADRSDAVTAINDMATANAGRGVAIWEPIIKFNDELTPLRQLP</sequence>
<name>A0A329MD65_9MYCO</name>
<dbReference type="AlphaFoldDB" id="A0A329MD65"/>
<accession>A0A329MD65</accession>
<evidence type="ECO:0000313" key="2">
    <source>
        <dbReference type="Proteomes" id="UP000250915"/>
    </source>
</evidence>
<proteinExistence type="predicted"/>
<protein>
    <submittedName>
        <fullName evidence="1">Uncharacterized protein</fullName>
    </submittedName>
</protein>
<gene>
    <name evidence="1" type="ORF">DQP57_00415</name>
</gene>
<dbReference type="EMBL" id="QMEV01000001">
    <property type="protein sequence ID" value="RAV17522.1"/>
    <property type="molecule type" value="Genomic_DNA"/>
</dbReference>
<reference evidence="1 2" key="1">
    <citation type="submission" date="2018-06" db="EMBL/GenBank/DDBJ databases">
        <title>NTM in soil in Japan.</title>
        <authorList>
            <person name="Ohya K."/>
        </authorList>
    </citation>
    <scope>NUCLEOTIDE SEQUENCE [LARGE SCALE GENOMIC DNA]</scope>
    <source>
        <strain evidence="1 2">GF28</strain>
    </source>
</reference>
<organism evidence="1 2">
    <name type="scientific">Mycobacterium colombiense</name>
    <dbReference type="NCBI Taxonomy" id="339268"/>
    <lineage>
        <taxon>Bacteria</taxon>
        <taxon>Bacillati</taxon>
        <taxon>Actinomycetota</taxon>
        <taxon>Actinomycetes</taxon>
        <taxon>Mycobacteriales</taxon>
        <taxon>Mycobacteriaceae</taxon>
        <taxon>Mycobacterium</taxon>
        <taxon>Mycobacterium avium complex (MAC)</taxon>
    </lineage>
</organism>
<dbReference type="Proteomes" id="UP000250915">
    <property type="component" value="Unassembled WGS sequence"/>
</dbReference>